<dbReference type="Gene3D" id="2.60.120.10">
    <property type="entry name" value="Jelly Rolls"/>
    <property type="match status" value="1"/>
</dbReference>
<dbReference type="Pfam" id="PF06172">
    <property type="entry name" value="Cupin_5"/>
    <property type="match status" value="1"/>
</dbReference>
<feature type="domain" description="DUF985" evidence="1">
    <location>
        <begin position="52"/>
        <end position="157"/>
    </location>
</feature>
<dbReference type="SUPFAM" id="SSF51182">
    <property type="entry name" value="RmlC-like cupins"/>
    <property type="match status" value="1"/>
</dbReference>
<dbReference type="Proteomes" id="UP001206483">
    <property type="component" value="Unassembled WGS sequence"/>
</dbReference>
<proteinExistence type="predicted"/>
<sequence length="184" mass="20035">MLAQLRAKGRFNESGGFDADGASMDPVVGAGAARRGRVLPAYVPGRSPGPGAYAGGERYTLTSIHYLLTHWSPIGHWHLNQSDILHFHHHGDPITYHLLFPDGRLETAVLGQDPGRGQLLMLAVPGGVWKASHLTAGDHGLISEAVSPGFDYTDMTLGRAEDLLRRFPGHEELIRRYCRPVEPG</sequence>
<accession>A0ABT1J3M3</accession>
<comment type="caution">
    <text evidence="2">The sequence shown here is derived from an EMBL/GenBank/DDBJ whole genome shotgun (WGS) entry which is preliminary data.</text>
</comment>
<gene>
    <name evidence="2" type="ORF">FHR36_005002</name>
</gene>
<reference evidence="2 3" key="1">
    <citation type="submission" date="2022-06" db="EMBL/GenBank/DDBJ databases">
        <title>Sequencing the genomes of 1000 actinobacteria strains.</title>
        <authorList>
            <person name="Klenk H.-P."/>
        </authorList>
    </citation>
    <scope>NUCLEOTIDE SEQUENCE [LARGE SCALE GENOMIC DNA]</scope>
    <source>
        <strain evidence="2 3">DSM 41656</strain>
    </source>
</reference>
<evidence type="ECO:0000313" key="2">
    <source>
        <dbReference type="EMBL" id="MCP2311839.1"/>
    </source>
</evidence>
<protein>
    <recommendedName>
        <fullName evidence="1">DUF985 domain-containing protein</fullName>
    </recommendedName>
</protein>
<dbReference type="InterPro" id="IPR011051">
    <property type="entry name" value="RmlC_Cupin_sf"/>
</dbReference>
<dbReference type="InterPro" id="IPR009327">
    <property type="entry name" value="Cupin_DUF985"/>
</dbReference>
<organism evidence="2 3">
    <name type="scientific">Kitasatospora paracochleata</name>
    <dbReference type="NCBI Taxonomy" id="58354"/>
    <lineage>
        <taxon>Bacteria</taxon>
        <taxon>Bacillati</taxon>
        <taxon>Actinomycetota</taxon>
        <taxon>Actinomycetes</taxon>
        <taxon>Kitasatosporales</taxon>
        <taxon>Streptomycetaceae</taxon>
        <taxon>Kitasatospora</taxon>
    </lineage>
</organism>
<evidence type="ECO:0000259" key="1">
    <source>
        <dbReference type="Pfam" id="PF06172"/>
    </source>
</evidence>
<dbReference type="PANTHER" id="PTHR33387:SF3">
    <property type="entry name" value="DUF985 DOMAIN-CONTAINING PROTEIN"/>
    <property type="match status" value="1"/>
</dbReference>
<evidence type="ECO:0000313" key="3">
    <source>
        <dbReference type="Proteomes" id="UP001206483"/>
    </source>
</evidence>
<dbReference type="PANTHER" id="PTHR33387">
    <property type="entry name" value="RMLC-LIKE JELLY ROLL FOLD PROTEIN"/>
    <property type="match status" value="1"/>
</dbReference>
<dbReference type="InterPro" id="IPR014710">
    <property type="entry name" value="RmlC-like_jellyroll"/>
</dbReference>
<dbReference type="InterPro" id="IPR039935">
    <property type="entry name" value="YML079W-like"/>
</dbReference>
<dbReference type="CDD" id="cd06121">
    <property type="entry name" value="cupin_YML079wp"/>
    <property type="match status" value="1"/>
</dbReference>
<keyword evidence="3" id="KW-1185">Reference proteome</keyword>
<name>A0ABT1J3M3_9ACTN</name>
<dbReference type="EMBL" id="JAMZDX010000004">
    <property type="protein sequence ID" value="MCP2311839.1"/>
    <property type="molecule type" value="Genomic_DNA"/>
</dbReference>